<keyword evidence="3 6" id="KW-1133">Transmembrane helix</keyword>
<dbReference type="InterPro" id="IPR036259">
    <property type="entry name" value="MFS_trans_sf"/>
</dbReference>
<evidence type="ECO:0000256" key="4">
    <source>
        <dbReference type="ARBA" id="ARBA00023136"/>
    </source>
</evidence>
<feature type="region of interest" description="Disordered" evidence="5">
    <location>
        <begin position="448"/>
        <end position="483"/>
    </location>
</feature>
<evidence type="ECO:0000256" key="5">
    <source>
        <dbReference type="SAM" id="MobiDB-lite"/>
    </source>
</evidence>
<evidence type="ECO:0000256" key="6">
    <source>
        <dbReference type="SAM" id="Phobius"/>
    </source>
</evidence>
<feature type="transmembrane region" description="Helical" evidence="6">
    <location>
        <begin position="264"/>
        <end position="284"/>
    </location>
</feature>
<dbReference type="InterPro" id="IPR011701">
    <property type="entry name" value="MFS"/>
</dbReference>
<reference evidence="7 8" key="1">
    <citation type="submission" date="2019-07" db="EMBL/GenBank/DDBJ databases">
        <title>Draft genome assembly of a fouling barnacle, Amphibalanus amphitrite (Darwin, 1854): The first reference genome for Thecostraca.</title>
        <authorList>
            <person name="Kim W."/>
        </authorList>
    </citation>
    <scope>NUCLEOTIDE SEQUENCE [LARGE SCALE GENOMIC DNA]</scope>
    <source>
        <strain evidence="7">SNU_AA5</strain>
        <tissue evidence="7">Soma without cirri and trophi</tissue>
    </source>
</reference>
<dbReference type="EMBL" id="VIIS01001708">
    <property type="protein sequence ID" value="KAF0294038.1"/>
    <property type="molecule type" value="Genomic_DNA"/>
</dbReference>
<feature type="compositionally biased region" description="Basic and acidic residues" evidence="5">
    <location>
        <begin position="448"/>
        <end position="457"/>
    </location>
</feature>
<gene>
    <name evidence="7" type="primary">dirc2_0</name>
    <name evidence="7" type="ORF">FJT64_008251</name>
</gene>
<feature type="transmembrane region" description="Helical" evidence="6">
    <location>
        <begin position="330"/>
        <end position="348"/>
    </location>
</feature>
<keyword evidence="8" id="KW-1185">Reference proteome</keyword>
<feature type="transmembrane region" description="Helical" evidence="6">
    <location>
        <begin position="299"/>
        <end position="318"/>
    </location>
</feature>
<feature type="region of interest" description="Disordered" evidence="5">
    <location>
        <begin position="1"/>
        <end position="21"/>
    </location>
</feature>
<dbReference type="OrthoDB" id="6360613at2759"/>
<comment type="caution">
    <text evidence="7">The sequence shown here is derived from an EMBL/GenBank/DDBJ whole genome shotgun (WGS) entry which is preliminary data.</text>
</comment>
<feature type="transmembrane region" description="Helical" evidence="6">
    <location>
        <begin position="35"/>
        <end position="55"/>
    </location>
</feature>
<evidence type="ECO:0000256" key="3">
    <source>
        <dbReference type="ARBA" id="ARBA00022989"/>
    </source>
</evidence>
<organism evidence="7 8">
    <name type="scientific">Amphibalanus amphitrite</name>
    <name type="common">Striped barnacle</name>
    <name type="synonym">Balanus amphitrite</name>
    <dbReference type="NCBI Taxonomy" id="1232801"/>
    <lineage>
        <taxon>Eukaryota</taxon>
        <taxon>Metazoa</taxon>
        <taxon>Ecdysozoa</taxon>
        <taxon>Arthropoda</taxon>
        <taxon>Crustacea</taxon>
        <taxon>Multicrustacea</taxon>
        <taxon>Cirripedia</taxon>
        <taxon>Thoracica</taxon>
        <taxon>Thoracicalcarea</taxon>
        <taxon>Balanomorpha</taxon>
        <taxon>Balanoidea</taxon>
        <taxon>Balanidae</taxon>
        <taxon>Amphibalaninae</taxon>
        <taxon>Amphibalanus</taxon>
    </lineage>
</organism>
<protein>
    <submittedName>
        <fullName evidence="7">Disrupted in renal carcinoma protein 2</fullName>
    </submittedName>
</protein>
<feature type="transmembrane region" description="Helical" evidence="6">
    <location>
        <begin position="208"/>
        <end position="230"/>
    </location>
</feature>
<evidence type="ECO:0000256" key="1">
    <source>
        <dbReference type="ARBA" id="ARBA00004141"/>
    </source>
</evidence>
<keyword evidence="2 6" id="KW-0812">Transmembrane</keyword>
<evidence type="ECO:0000256" key="2">
    <source>
        <dbReference type="ARBA" id="ARBA00022692"/>
    </source>
</evidence>
<evidence type="ECO:0000313" key="8">
    <source>
        <dbReference type="Proteomes" id="UP000440578"/>
    </source>
</evidence>
<accession>A0A6A4VVW8</accession>
<feature type="transmembrane region" description="Helical" evidence="6">
    <location>
        <begin position="422"/>
        <end position="441"/>
    </location>
</feature>
<dbReference type="Pfam" id="PF07690">
    <property type="entry name" value="MFS_1"/>
    <property type="match status" value="1"/>
</dbReference>
<dbReference type="InterPro" id="IPR049680">
    <property type="entry name" value="FLVCR1-2_SLC49-like"/>
</dbReference>
<evidence type="ECO:0000313" key="7">
    <source>
        <dbReference type="EMBL" id="KAF0294038.1"/>
    </source>
</evidence>
<feature type="transmembrane region" description="Helical" evidence="6">
    <location>
        <begin position="127"/>
        <end position="153"/>
    </location>
</feature>
<dbReference type="GO" id="GO:0022857">
    <property type="term" value="F:transmembrane transporter activity"/>
    <property type="evidence" value="ECO:0007669"/>
    <property type="project" value="InterPro"/>
</dbReference>
<dbReference type="PANTHER" id="PTHR10924">
    <property type="entry name" value="MAJOR FACILITATOR SUPERFAMILY PROTEIN-RELATED"/>
    <property type="match status" value="1"/>
</dbReference>
<feature type="transmembrane region" description="Helical" evidence="6">
    <location>
        <begin position="104"/>
        <end position="121"/>
    </location>
</feature>
<name>A0A6A4VVW8_AMPAM</name>
<feature type="transmembrane region" description="Helical" evidence="6">
    <location>
        <begin position="165"/>
        <end position="188"/>
    </location>
</feature>
<dbReference type="Gene3D" id="1.20.1250.20">
    <property type="entry name" value="MFS general substrate transporter like domains"/>
    <property type="match status" value="1"/>
</dbReference>
<comment type="subcellular location">
    <subcellularLocation>
        <location evidence="1">Membrane</location>
        <topology evidence="1">Multi-pass membrane protein</topology>
    </subcellularLocation>
</comment>
<feature type="transmembrane region" description="Helical" evidence="6">
    <location>
        <begin position="360"/>
        <end position="380"/>
    </location>
</feature>
<sequence length="495" mass="52709">MFHDRWKPSPSGAEGRRSAASDQVQPTARTYRRRWYILLLFSAIGFVQCAVWNTFGPITVAAQAAFPSWDNATISMLSNASNITYLVVVAPYCWLLSRYGLRPAVLLMTLCMAVGTALRSISSEETAFTVAAFACSVLNGIGGVMAMAAPVYLSSVWFPPGERTTATCVPAVSQELGIALSFVIGPLIVQLPGGADPHSDPDATRYYIMLLMDVETGAAAVLFLAVLLYFPSRPPLPPSASAAAAPPAGSFWRRLREAARAPDLPWLLLAYVVPGGMQVAYFALLEISLAPLGVTQEQAGWLGFWANVASCVSALLVARLTDLFQGHVRATLLTLLLAGTGGYGWLLAQVAGWQTFSLPSLYGATLLALAFTYATAPLVYEYAAELLYPVTADVIGAVLSVGLNVTVSASLLLLLADPLAENTLWMNVALVCALPLGMAALSRTREVYRRTEQDRGQQDGGPTPADAASAADQPPKDTADSGGIELRGFHHVTHI</sequence>
<dbReference type="Proteomes" id="UP000440578">
    <property type="component" value="Unassembled WGS sequence"/>
</dbReference>
<dbReference type="AlphaFoldDB" id="A0A6A4VVW8"/>
<dbReference type="GO" id="GO:0016020">
    <property type="term" value="C:membrane"/>
    <property type="evidence" value="ECO:0007669"/>
    <property type="project" value="UniProtKB-SubCell"/>
</dbReference>
<feature type="compositionally biased region" description="Low complexity" evidence="5">
    <location>
        <begin position="460"/>
        <end position="473"/>
    </location>
</feature>
<feature type="transmembrane region" description="Helical" evidence="6">
    <location>
        <begin position="75"/>
        <end position="97"/>
    </location>
</feature>
<proteinExistence type="predicted"/>
<keyword evidence="4 6" id="KW-0472">Membrane</keyword>
<dbReference type="PANTHER" id="PTHR10924:SF27">
    <property type="entry name" value="SOLUTE CARRIER FAMILY 49 MEMBER 4"/>
    <property type="match status" value="1"/>
</dbReference>
<dbReference type="SUPFAM" id="SSF103473">
    <property type="entry name" value="MFS general substrate transporter"/>
    <property type="match status" value="1"/>
</dbReference>
<feature type="transmembrane region" description="Helical" evidence="6">
    <location>
        <begin position="392"/>
        <end position="416"/>
    </location>
</feature>